<sequence length="136" mass="15601">MNGFQGTDLEVQGQPHLENMHPTPTLQDVMQAIVASWEALKQNIDAMSTDLGLPRYDHRHLVERVAATERELSATTPAITVASNRWNEAERRLKNDNLVTENHKVRIFPNFSKEVQRADFSTAKKKLRDLELEYSM</sequence>
<evidence type="ECO:0000313" key="2">
    <source>
        <dbReference type="Proteomes" id="UP001066276"/>
    </source>
</evidence>
<evidence type="ECO:0008006" key="3">
    <source>
        <dbReference type="Google" id="ProtNLM"/>
    </source>
</evidence>
<organism evidence="1 2">
    <name type="scientific">Pleurodeles waltl</name>
    <name type="common">Iberian ribbed newt</name>
    <dbReference type="NCBI Taxonomy" id="8319"/>
    <lineage>
        <taxon>Eukaryota</taxon>
        <taxon>Metazoa</taxon>
        <taxon>Chordata</taxon>
        <taxon>Craniata</taxon>
        <taxon>Vertebrata</taxon>
        <taxon>Euteleostomi</taxon>
        <taxon>Amphibia</taxon>
        <taxon>Batrachia</taxon>
        <taxon>Caudata</taxon>
        <taxon>Salamandroidea</taxon>
        <taxon>Salamandridae</taxon>
        <taxon>Pleurodelinae</taxon>
        <taxon>Pleurodeles</taxon>
    </lineage>
</organism>
<comment type="caution">
    <text evidence="1">The sequence shown here is derived from an EMBL/GenBank/DDBJ whole genome shotgun (WGS) entry which is preliminary data.</text>
</comment>
<proteinExistence type="predicted"/>
<keyword evidence="2" id="KW-1185">Reference proteome</keyword>
<dbReference type="Proteomes" id="UP001066276">
    <property type="component" value="Chromosome 8"/>
</dbReference>
<reference evidence="1" key="1">
    <citation type="journal article" date="2022" name="bioRxiv">
        <title>Sequencing and chromosome-scale assembly of the giantPleurodeles waltlgenome.</title>
        <authorList>
            <person name="Brown T."/>
            <person name="Elewa A."/>
            <person name="Iarovenko S."/>
            <person name="Subramanian E."/>
            <person name="Araus A.J."/>
            <person name="Petzold A."/>
            <person name="Susuki M."/>
            <person name="Suzuki K.-i.T."/>
            <person name="Hayashi T."/>
            <person name="Toyoda A."/>
            <person name="Oliveira C."/>
            <person name="Osipova E."/>
            <person name="Leigh N.D."/>
            <person name="Simon A."/>
            <person name="Yun M.H."/>
        </authorList>
    </citation>
    <scope>NUCLEOTIDE SEQUENCE</scope>
    <source>
        <strain evidence="1">20211129_DDA</strain>
        <tissue evidence="1">Liver</tissue>
    </source>
</reference>
<name>A0AAV7NNF4_PLEWA</name>
<evidence type="ECO:0000313" key="1">
    <source>
        <dbReference type="EMBL" id="KAJ1117591.1"/>
    </source>
</evidence>
<dbReference type="AlphaFoldDB" id="A0AAV7NNF4"/>
<accession>A0AAV7NNF4</accession>
<dbReference type="EMBL" id="JANPWB010000012">
    <property type="protein sequence ID" value="KAJ1117591.1"/>
    <property type="molecule type" value="Genomic_DNA"/>
</dbReference>
<protein>
    <recommendedName>
        <fullName evidence="3">Dystrophin</fullName>
    </recommendedName>
</protein>
<gene>
    <name evidence="1" type="ORF">NDU88_005788</name>
</gene>